<protein>
    <submittedName>
        <fullName evidence="3">Uncharacterized protein</fullName>
    </submittedName>
</protein>
<dbReference type="GeneID" id="301697648"/>
<feature type="compositionally biased region" description="Polar residues" evidence="1">
    <location>
        <begin position="47"/>
        <end position="61"/>
    </location>
</feature>
<feature type="signal peptide" evidence="2">
    <location>
        <begin position="1"/>
        <end position="29"/>
    </location>
</feature>
<name>A0A540PPN1_9ACTN</name>
<evidence type="ECO:0000313" key="4">
    <source>
        <dbReference type="Proteomes" id="UP000318720"/>
    </source>
</evidence>
<accession>A0A540PPN1</accession>
<keyword evidence="2" id="KW-0732">Signal</keyword>
<feature type="region of interest" description="Disordered" evidence="1">
    <location>
        <begin position="105"/>
        <end position="125"/>
    </location>
</feature>
<evidence type="ECO:0000256" key="1">
    <source>
        <dbReference type="SAM" id="MobiDB-lite"/>
    </source>
</evidence>
<evidence type="ECO:0000313" key="3">
    <source>
        <dbReference type="EMBL" id="TQE25166.1"/>
    </source>
</evidence>
<comment type="caution">
    <text evidence="3">The sequence shown here is derived from an EMBL/GenBank/DDBJ whole genome shotgun (WGS) entry which is preliminary data.</text>
</comment>
<dbReference type="EMBL" id="SPAZ01000250">
    <property type="protein sequence ID" value="TQE25166.1"/>
    <property type="molecule type" value="Genomic_DNA"/>
</dbReference>
<reference evidence="3 4" key="1">
    <citation type="submission" date="2019-03" db="EMBL/GenBank/DDBJ databases">
        <title>Comparative genomic analyses of the sweetpotato soil rot pathogen, Streptomyces ipomoeae.</title>
        <authorList>
            <person name="Ruschel Soares N."/>
            <person name="Badger J.H."/>
            <person name="Huguet-Tapia J.C."/>
            <person name="Clark C.A."/>
            <person name="Pettis G.S."/>
        </authorList>
    </citation>
    <scope>NUCLEOTIDE SEQUENCE [LARGE SCALE GENOMIC DNA]</scope>
    <source>
        <strain evidence="3 4">88-35</strain>
    </source>
</reference>
<feature type="region of interest" description="Disordered" evidence="1">
    <location>
        <begin position="26"/>
        <end position="69"/>
    </location>
</feature>
<sequence length="125" mass="13149">MRNRVAILAVAAILPLAGAAGLATSQATAAQTRPPVTVTGTVDDCENGTSPIKVSIKTSQETKVDSSGVKNSNEYSVTFKKIPAKGRQATATVTCEQNKDSYKQTFRIDGAPGNQPVTQEENLEP</sequence>
<dbReference type="Proteomes" id="UP000318720">
    <property type="component" value="Unassembled WGS sequence"/>
</dbReference>
<evidence type="ECO:0000256" key="2">
    <source>
        <dbReference type="SAM" id="SignalP"/>
    </source>
</evidence>
<feature type="compositionally biased region" description="Polar residues" evidence="1">
    <location>
        <begin position="115"/>
        <end position="125"/>
    </location>
</feature>
<organism evidence="3 4">
    <name type="scientific">Streptomyces ipomoeae</name>
    <dbReference type="NCBI Taxonomy" id="103232"/>
    <lineage>
        <taxon>Bacteria</taxon>
        <taxon>Bacillati</taxon>
        <taxon>Actinomycetota</taxon>
        <taxon>Actinomycetes</taxon>
        <taxon>Kitasatosporales</taxon>
        <taxon>Streptomycetaceae</taxon>
        <taxon>Streptomyces</taxon>
    </lineage>
</organism>
<dbReference type="AlphaFoldDB" id="A0A540PPN1"/>
<gene>
    <name evidence="3" type="ORF">Sipo8835_31965</name>
</gene>
<dbReference type="RefSeq" id="WP_009312887.1">
    <property type="nucleotide sequence ID" value="NZ_CP182305.1"/>
</dbReference>
<feature type="chain" id="PRO_5043411363" evidence="2">
    <location>
        <begin position="30"/>
        <end position="125"/>
    </location>
</feature>
<proteinExistence type="predicted"/>